<dbReference type="PANTHER" id="PTHR19367:SF18">
    <property type="entry name" value="T CELL RECEPTOR ALPHA VARIABLE 16"/>
    <property type="match status" value="1"/>
</dbReference>
<gene>
    <name evidence="7" type="ORF">OJAV_G00169790</name>
</gene>
<dbReference type="SMART" id="SM00406">
    <property type="entry name" value="IGv"/>
    <property type="match status" value="1"/>
</dbReference>
<dbReference type="PROSITE" id="PS50835">
    <property type="entry name" value="IG_LIKE"/>
    <property type="match status" value="1"/>
</dbReference>
<dbReference type="InterPro" id="IPR051287">
    <property type="entry name" value="TCR_variable_region"/>
</dbReference>
<keyword evidence="5" id="KW-0391">Immunity</keyword>
<dbReference type="InterPro" id="IPR013783">
    <property type="entry name" value="Ig-like_fold"/>
</dbReference>
<feature type="domain" description="Ig-like" evidence="6">
    <location>
        <begin position="95"/>
        <end position="250"/>
    </location>
</feature>
<dbReference type="InterPro" id="IPR013106">
    <property type="entry name" value="Ig_V-set"/>
</dbReference>
<dbReference type="Proteomes" id="UP000283210">
    <property type="component" value="Chromosome 17"/>
</dbReference>
<evidence type="ECO:0000256" key="1">
    <source>
        <dbReference type="ARBA" id="ARBA00022729"/>
    </source>
</evidence>
<organism evidence="7 8">
    <name type="scientific">Oryzias javanicus</name>
    <name type="common">Javanese ricefish</name>
    <name type="synonym">Aplocheilus javanicus</name>
    <dbReference type="NCBI Taxonomy" id="123683"/>
    <lineage>
        <taxon>Eukaryota</taxon>
        <taxon>Metazoa</taxon>
        <taxon>Chordata</taxon>
        <taxon>Craniata</taxon>
        <taxon>Vertebrata</taxon>
        <taxon>Euteleostomi</taxon>
        <taxon>Actinopterygii</taxon>
        <taxon>Neopterygii</taxon>
        <taxon>Teleostei</taxon>
        <taxon>Neoteleostei</taxon>
        <taxon>Acanthomorphata</taxon>
        <taxon>Ovalentaria</taxon>
        <taxon>Atherinomorphae</taxon>
        <taxon>Beloniformes</taxon>
        <taxon>Adrianichthyidae</taxon>
        <taxon>Oryziinae</taxon>
        <taxon>Oryzias</taxon>
    </lineage>
</organism>
<dbReference type="OrthoDB" id="9803478at2759"/>
<evidence type="ECO:0000256" key="5">
    <source>
        <dbReference type="ARBA" id="ARBA00043266"/>
    </source>
</evidence>
<evidence type="ECO:0000313" key="8">
    <source>
        <dbReference type="Proteomes" id="UP000283210"/>
    </source>
</evidence>
<reference evidence="7 8" key="1">
    <citation type="submission" date="2018-11" db="EMBL/GenBank/DDBJ databases">
        <authorList>
            <person name="Lopez-Roques C."/>
            <person name="Donnadieu C."/>
            <person name="Bouchez O."/>
            <person name="Klopp C."/>
            <person name="Cabau C."/>
            <person name="Zahm M."/>
        </authorList>
    </citation>
    <scope>NUCLEOTIDE SEQUENCE [LARGE SCALE GENOMIC DNA]</scope>
    <source>
        <strain evidence="7">RS831</strain>
        <tissue evidence="7">Whole body</tissue>
    </source>
</reference>
<sequence>MIQMNVPSTCGNMKKLAVMCFFSALICDSLEDGITASRAEVFSSEEITVTLSCNYSVKADNLQWYRQDPGSAPQFLLLITDIKEPTVVTAEPPNPRLTAVLNQERNQMIQMNIPYTCGNMKKLAVMCFFSALICDSLEDGITASRAEVFSSEEITVTLSCNYSVKANNLQWYRQDPGSAPQFLLLITDTKEPIVVKAEPPNLRLTAVLNQERNQVHLQISSAAVTDSAVYYCALQPTVTGNNKTLYKNLQYNTHNHPLECTIKLHIISIKMLNHLSLLSTENNQYGFTRNL</sequence>
<dbReference type="InterPro" id="IPR036179">
    <property type="entry name" value="Ig-like_dom_sf"/>
</dbReference>
<reference evidence="7 8" key="2">
    <citation type="submission" date="2019-01" db="EMBL/GenBank/DDBJ databases">
        <title>A chromosome length genome reference of the Java medaka (oryzias javanicus).</title>
        <authorList>
            <person name="Herpin A."/>
            <person name="Takehana Y."/>
            <person name="Naruse K."/>
            <person name="Ansai S."/>
            <person name="Kawaguchi M."/>
        </authorList>
    </citation>
    <scope>NUCLEOTIDE SEQUENCE [LARGE SCALE GENOMIC DNA]</scope>
    <source>
        <strain evidence="7">RS831</strain>
        <tissue evidence="7">Whole body</tissue>
    </source>
</reference>
<name>A0A437CET4_ORYJA</name>
<dbReference type="GO" id="GO:0042101">
    <property type="term" value="C:T cell receptor complex"/>
    <property type="evidence" value="ECO:0007669"/>
    <property type="project" value="UniProtKB-KW"/>
</dbReference>
<keyword evidence="3" id="KW-0675">Receptor</keyword>
<accession>A0A437CET4</accession>
<keyword evidence="5" id="KW-1279">T cell receptor</keyword>
<dbReference type="SUPFAM" id="SSF48726">
    <property type="entry name" value="Immunoglobulin"/>
    <property type="match status" value="2"/>
</dbReference>
<evidence type="ECO:0000313" key="7">
    <source>
        <dbReference type="EMBL" id="RVE61335.1"/>
    </source>
</evidence>
<keyword evidence="2" id="KW-1064">Adaptive immunity</keyword>
<evidence type="ECO:0000256" key="3">
    <source>
        <dbReference type="ARBA" id="ARBA00023170"/>
    </source>
</evidence>
<dbReference type="PANTHER" id="PTHR19367">
    <property type="entry name" value="T-CELL RECEPTOR ALPHA CHAIN V REGION"/>
    <property type="match status" value="1"/>
</dbReference>
<dbReference type="Gene3D" id="2.60.40.10">
    <property type="entry name" value="Immunoglobulins"/>
    <property type="match status" value="2"/>
</dbReference>
<evidence type="ECO:0000256" key="4">
    <source>
        <dbReference type="ARBA" id="ARBA00023319"/>
    </source>
</evidence>
<proteinExistence type="predicted"/>
<protein>
    <recommendedName>
        <fullName evidence="6">Ig-like domain-containing protein</fullName>
    </recommendedName>
</protein>
<dbReference type="GO" id="GO:0002250">
    <property type="term" value="P:adaptive immune response"/>
    <property type="evidence" value="ECO:0007669"/>
    <property type="project" value="UniProtKB-KW"/>
</dbReference>
<evidence type="ECO:0000256" key="2">
    <source>
        <dbReference type="ARBA" id="ARBA00023130"/>
    </source>
</evidence>
<keyword evidence="4" id="KW-0393">Immunoglobulin domain</keyword>
<dbReference type="Pfam" id="PF07686">
    <property type="entry name" value="V-set"/>
    <property type="match status" value="1"/>
</dbReference>
<dbReference type="AlphaFoldDB" id="A0A437CET4"/>
<evidence type="ECO:0000259" key="6">
    <source>
        <dbReference type="PROSITE" id="PS50835"/>
    </source>
</evidence>
<keyword evidence="8" id="KW-1185">Reference proteome</keyword>
<dbReference type="InterPro" id="IPR007110">
    <property type="entry name" value="Ig-like_dom"/>
</dbReference>
<dbReference type="EMBL" id="CM012453">
    <property type="protein sequence ID" value="RVE61335.1"/>
    <property type="molecule type" value="Genomic_DNA"/>
</dbReference>
<keyword evidence="1" id="KW-0732">Signal</keyword>